<dbReference type="NCBIfam" id="NF001395">
    <property type="entry name" value="PRK00281.3-1"/>
    <property type="match status" value="1"/>
</dbReference>
<gene>
    <name evidence="18" type="primary">bacA_1</name>
    <name evidence="17" type="synonym">uppP</name>
    <name evidence="18" type="ORF">Raf01_41400</name>
</gene>
<comment type="function">
    <text evidence="17">Catalyzes the dephosphorylation of undecaprenyl diphosphate (UPP). Confers resistance to bacitracin.</text>
</comment>
<keyword evidence="5 17" id="KW-1003">Cell membrane</keyword>
<proteinExistence type="inferred from homology"/>
<evidence type="ECO:0000256" key="11">
    <source>
        <dbReference type="ARBA" id="ARBA00023136"/>
    </source>
</evidence>
<evidence type="ECO:0000256" key="12">
    <source>
        <dbReference type="ARBA" id="ARBA00023251"/>
    </source>
</evidence>
<keyword evidence="12 17" id="KW-0046">Antibiotic resistance</keyword>
<comment type="subcellular location">
    <subcellularLocation>
        <location evidence="1 17">Cell membrane</location>
        <topology evidence="1 17">Multi-pass membrane protein</topology>
    </subcellularLocation>
</comment>
<comment type="caution">
    <text evidence="18">The sequence shown here is derived from an EMBL/GenBank/DDBJ whole genome shotgun (WGS) entry which is preliminary data.</text>
</comment>
<evidence type="ECO:0000256" key="2">
    <source>
        <dbReference type="ARBA" id="ARBA00010621"/>
    </source>
</evidence>
<evidence type="ECO:0000256" key="1">
    <source>
        <dbReference type="ARBA" id="ARBA00004651"/>
    </source>
</evidence>
<keyword evidence="8 17" id="KW-0133">Cell shape</keyword>
<feature type="transmembrane region" description="Helical" evidence="17">
    <location>
        <begin position="54"/>
        <end position="73"/>
    </location>
</feature>
<dbReference type="Pfam" id="PF02673">
    <property type="entry name" value="BacA"/>
    <property type="match status" value="1"/>
</dbReference>
<dbReference type="GO" id="GO:0046677">
    <property type="term" value="P:response to antibiotic"/>
    <property type="evidence" value="ECO:0007669"/>
    <property type="project" value="UniProtKB-UniRule"/>
</dbReference>
<dbReference type="GO" id="GO:0071555">
    <property type="term" value="P:cell wall organization"/>
    <property type="evidence" value="ECO:0007669"/>
    <property type="project" value="UniProtKB-KW"/>
</dbReference>
<evidence type="ECO:0000256" key="17">
    <source>
        <dbReference type="HAMAP-Rule" id="MF_01006"/>
    </source>
</evidence>
<dbReference type="PANTHER" id="PTHR30622">
    <property type="entry name" value="UNDECAPRENYL-DIPHOSPHATASE"/>
    <property type="match status" value="1"/>
</dbReference>
<feature type="transmembrane region" description="Helical" evidence="17">
    <location>
        <begin position="130"/>
        <end position="146"/>
    </location>
</feature>
<evidence type="ECO:0000256" key="8">
    <source>
        <dbReference type="ARBA" id="ARBA00022960"/>
    </source>
</evidence>
<dbReference type="EC" id="3.6.1.27" evidence="3 17"/>
<evidence type="ECO:0000256" key="3">
    <source>
        <dbReference type="ARBA" id="ARBA00012374"/>
    </source>
</evidence>
<evidence type="ECO:0000256" key="7">
    <source>
        <dbReference type="ARBA" id="ARBA00022801"/>
    </source>
</evidence>
<keyword evidence="6 17" id="KW-0812">Transmembrane</keyword>
<evidence type="ECO:0000256" key="10">
    <source>
        <dbReference type="ARBA" id="ARBA00022989"/>
    </source>
</evidence>
<feature type="transmembrane region" description="Helical" evidence="17">
    <location>
        <begin position="248"/>
        <end position="266"/>
    </location>
</feature>
<evidence type="ECO:0000256" key="9">
    <source>
        <dbReference type="ARBA" id="ARBA00022984"/>
    </source>
</evidence>
<feature type="transmembrane region" description="Helical" evidence="17">
    <location>
        <begin position="278"/>
        <end position="298"/>
    </location>
</feature>
<dbReference type="Proteomes" id="UP000642748">
    <property type="component" value="Unassembled WGS sequence"/>
</dbReference>
<evidence type="ECO:0000256" key="6">
    <source>
        <dbReference type="ARBA" id="ARBA00022692"/>
    </source>
</evidence>
<evidence type="ECO:0000313" key="19">
    <source>
        <dbReference type="Proteomes" id="UP000642748"/>
    </source>
</evidence>
<dbReference type="GO" id="GO:0050380">
    <property type="term" value="F:undecaprenyl-diphosphatase activity"/>
    <property type="evidence" value="ECO:0007669"/>
    <property type="project" value="UniProtKB-UniRule"/>
</dbReference>
<keyword evidence="11 17" id="KW-0472">Membrane</keyword>
<dbReference type="RefSeq" id="WP_203919582.1">
    <property type="nucleotide sequence ID" value="NZ_BONZ01000039.1"/>
</dbReference>
<evidence type="ECO:0000313" key="18">
    <source>
        <dbReference type="EMBL" id="GIH15968.1"/>
    </source>
</evidence>
<evidence type="ECO:0000256" key="5">
    <source>
        <dbReference type="ARBA" id="ARBA00022475"/>
    </source>
</evidence>
<sequence length="331" mass="34680">MTHLTYLQAIFIGALQGVTELFPVSSLGHSVLIPALIGGSWADNLSMTATASPYLAFLVAVHVATAIALVIFFRHDWVRIIIGLVTSIRDRRISTTYQRLAWLLIIATIPVGIAGIALDHLVRTTLGRPVPAATFLIINGVVLLAVERLRGRRDSTVARPVPVGSRAHGGGLGQVYAASGYMGASTTTSAHDGTSKSPIDSDERLARLGWIEGTAIGAAQILALLPGISRSGSTIVAGLIRGLTHEDAARFAFLLATPAIAGAGVFKLPELAGPTGHGILGQVLAGSLVAGVGAYLSLRFLTRYFQTRTLTPFAVYCMVGGIASLVWLIAT</sequence>
<keyword evidence="7 17" id="KW-0378">Hydrolase</keyword>
<evidence type="ECO:0000256" key="15">
    <source>
        <dbReference type="ARBA" id="ARBA00032932"/>
    </source>
</evidence>
<dbReference type="InterPro" id="IPR003824">
    <property type="entry name" value="UppP"/>
</dbReference>
<keyword evidence="19" id="KW-1185">Reference proteome</keyword>
<keyword evidence="9 17" id="KW-0573">Peptidoglycan synthesis</keyword>
<keyword evidence="10 17" id="KW-1133">Transmembrane helix</keyword>
<evidence type="ECO:0000256" key="13">
    <source>
        <dbReference type="ARBA" id="ARBA00023316"/>
    </source>
</evidence>
<comment type="catalytic activity">
    <reaction evidence="16 17">
        <text>di-trans,octa-cis-undecaprenyl diphosphate + H2O = di-trans,octa-cis-undecaprenyl phosphate + phosphate + H(+)</text>
        <dbReference type="Rhea" id="RHEA:28094"/>
        <dbReference type="ChEBI" id="CHEBI:15377"/>
        <dbReference type="ChEBI" id="CHEBI:15378"/>
        <dbReference type="ChEBI" id="CHEBI:43474"/>
        <dbReference type="ChEBI" id="CHEBI:58405"/>
        <dbReference type="ChEBI" id="CHEBI:60392"/>
        <dbReference type="EC" id="3.6.1.27"/>
    </reaction>
</comment>
<evidence type="ECO:0000256" key="16">
    <source>
        <dbReference type="ARBA" id="ARBA00047594"/>
    </source>
</evidence>
<feature type="transmembrane region" description="Helical" evidence="17">
    <location>
        <begin position="21"/>
        <end position="42"/>
    </location>
</feature>
<accession>A0A8J3QUI0</accession>
<feature type="transmembrane region" description="Helical" evidence="17">
    <location>
        <begin position="100"/>
        <end position="118"/>
    </location>
</feature>
<feature type="transmembrane region" description="Helical" evidence="17">
    <location>
        <begin position="310"/>
        <end position="330"/>
    </location>
</feature>
<dbReference type="GO" id="GO:0008360">
    <property type="term" value="P:regulation of cell shape"/>
    <property type="evidence" value="ECO:0007669"/>
    <property type="project" value="UniProtKB-KW"/>
</dbReference>
<dbReference type="GO" id="GO:0009252">
    <property type="term" value="P:peptidoglycan biosynthetic process"/>
    <property type="evidence" value="ECO:0007669"/>
    <property type="project" value="UniProtKB-KW"/>
</dbReference>
<reference evidence="18" key="1">
    <citation type="submission" date="2021-01" db="EMBL/GenBank/DDBJ databases">
        <title>Whole genome shotgun sequence of Rugosimonospora africana NBRC 104875.</title>
        <authorList>
            <person name="Komaki H."/>
            <person name="Tamura T."/>
        </authorList>
    </citation>
    <scope>NUCLEOTIDE SEQUENCE</scope>
    <source>
        <strain evidence="18">NBRC 104875</strain>
    </source>
</reference>
<dbReference type="GO" id="GO:0005886">
    <property type="term" value="C:plasma membrane"/>
    <property type="evidence" value="ECO:0007669"/>
    <property type="project" value="UniProtKB-SubCell"/>
</dbReference>
<comment type="miscellaneous">
    <text evidence="17">Bacitracin is thought to be involved in the inhibition of peptidoglycan synthesis by sequestering undecaprenyl diphosphate, thereby reducing the pool of lipid carrier available.</text>
</comment>
<name>A0A8J3QUI0_9ACTN</name>
<dbReference type="AlphaFoldDB" id="A0A8J3QUI0"/>
<comment type="similarity">
    <text evidence="2 17">Belongs to the UppP family.</text>
</comment>
<evidence type="ECO:0000256" key="4">
    <source>
        <dbReference type="ARBA" id="ARBA00021581"/>
    </source>
</evidence>
<evidence type="ECO:0000256" key="14">
    <source>
        <dbReference type="ARBA" id="ARBA00032707"/>
    </source>
</evidence>
<dbReference type="HAMAP" id="MF_01006">
    <property type="entry name" value="Undec_diphosphatase"/>
    <property type="match status" value="1"/>
</dbReference>
<dbReference type="EMBL" id="BONZ01000039">
    <property type="protein sequence ID" value="GIH15968.1"/>
    <property type="molecule type" value="Genomic_DNA"/>
</dbReference>
<organism evidence="18 19">
    <name type="scientific">Rugosimonospora africana</name>
    <dbReference type="NCBI Taxonomy" id="556532"/>
    <lineage>
        <taxon>Bacteria</taxon>
        <taxon>Bacillati</taxon>
        <taxon>Actinomycetota</taxon>
        <taxon>Actinomycetes</taxon>
        <taxon>Micromonosporales</taxon>
        <taxon>Micromonosporaceae</taxon>
        <taxon>Rugosimonospora</taxon>
    </lineage>
</organism>
<keyword evidence="13 17" id="KW-0961">Cell wall biogenesis/degradation</keyword>
<protein>
    <recommendedName>
        <fullName evidence="4 17">Undecaprenyl-diphosphatase</fullName>
        <ecNumber evidence="3 17">3.6.1.27</ecNumber>
    </recommendedName>
    <alternativeName>
        <fullName evidence="15 17">Bacitracin resistance protein</fullName>
    </alternativeName>
    <alternativeName>
        <fullName evidence="14 17">Undecaprenyl pyrophosphate phosphatase</fullName>
    </alternativeName>
</protein>
<dbReference type="PANTHER" id="PTHR30622:SF4">
    <property type="entry name" value="UNDECAPRENYL-DIPHOSPHATASE"/>
    <property type="match status" value="1"/>
</dbReference>